<protein>
    <submittedName>
        <fullName evidence="2">Uncharacterized protein</fullName>
    </submittedName>
</protein>
<keyword evidence="3" id="KW-1185">Reference proteome</keyword>
<dbReference type="Proteomes" id="UP000321570">
    <property type="component" value="Unassembled WGS sequence"/>
</dbReference>
<organism evidence="2 3">
    <name type="scientific">Hymenolepis diminuta</name>
    <name type="common">Rat tapeworm</name>
    <dbReference type="NCBI Taxonomy" id="6216"/>
    <lineage>
        <taxon>Eukaryota</taxon>
        <taxon>Metazoa</taxon>
        <taxon>Spiralia</taxon>
        <taxon>Lophotrochozoa</taxon>
        <taxon>Platyhelminthes</taxon>
        <taxon>Cestoda</taxon>
        <taxon>Eucestoda</taxon>
        <taxon>Cyclophyllidea</taxon>
        <taxon>Hymenolepididae</taxon>
        <taxon>Hymenolepis</taxon>
    </lineage>
</organism>
<evidence type="ECO:0000313" key="3">
    <source>
        <dbReference type="Proteomes" id="UP000321570"/>
    </source>
</evidence>
<accession>A0A564Z141</accession>
<dbReference type="AlphaFoldDB" id="A0A564Z141"/>
<evidence type="ECO:0000313" key="2">
    <source>
        <dbReference type="EMBL" id="VUZ53009.1"/>
    </source>
</evidence>
<name>A0A564Z141_HYMDI</name>
<feature type="chain" id="PRO_5022130067" evidence="1">
    <location>
        <begin position="22"/>
        <end position="76"/>
    </location>
</feature>
<reference evidence="2 3" key="1">
    <citation type="submission" date="2019-07" db="EMBL/GenBank/DDBJ databases">
        <authorList>
            <person name="Jastrzebski P J."/>
            <person name="Paukszto L."/>
            <person name="Jastrzebski P J."/>
        </authorList>
    </citation>
    <scope>NUCLEOTIDE SEQUENCE [LARGE SCALE GENOMIC DNA]</scope>
    <source>
        <strain evidence="2 3">WMS-il1</strain>
    </source>
</reference>
<evidence type="ECO:0000256" key="1">
    <source>
        <dbReference type="SAM" id="SignalP"/>
    </source>
</evidence>
<feature type="signal peptide" evidence="1">
    <location>
        <begin position="1"/>
        <end position="21"/>
    </location>
</feature>
<dbReference type="EMBL" id="CABIJS010000543">
    <property type="protein sequence ID" value="VUZ53009.1"/>
    <property type="molecule type" value="Genomic_DNA"/>
</dbReference>
<keyword evidence="1" id="KW-0732">Signal</keyword>
<sequence>SSSRFLLFLLFVFLLCLLIGAQEEEPEITEVPVPKEAELEINNTMLKVLPKGGNGSQFPNVSILEVLSCLVLLSAQ</sequence>
<gene>
    <name evidence="2" type="ORF">WMSIL1_LOCUS11365</name>
</gene>
<proteinExistence type="predicted"/>
<feature type="non-terminal residue" evidence="2">
    <location>
        <position position="1"/>
    </location>
</feature>